<reference evidence="2" key="1">
    <citation type="submission" date="2017-09" db="EMBL/GenBank/DDBJ databases">
        <title>Complete Genome Sequence of ansamitocin-producing Bacterium Actinosynnema pretiosum X47.</title>
        <authorList>
            <person name="Cao G."/>
            <person name="Zong G."/>
            <person name="Zhong C."/>
            <person name="Fu J."/>
        </authorList>
    </citation>
    <scope>NUCLEOTIDE SEQUENCE [LARGE SCALE GENOMIC DNA]</scope>
    <source>
        <strain evidence="2">X47</strain>
    </source>
</reference>
<evidence type="ECO:0000313" key="3">
    <source>
        <dbReference type="Proteomes" id="UP000218505"/>
    </source>
</evidence>
<sequence>MNEPYLVIQPKQQANEPAPRPTTTTTLPKSDLELLSSALQDALTAQKQGLVIGPPVDEITLRRAERRARRADAARTQETYIVGGAA</sequence>
<dbReference type="RefSeq" id="WP_096497159.1">
    <property type="nucleotide sequence ID" value="NZ_CP023445.1"/>
</dbReference>
<accession>A0A290ZEN4</accession>
<proteinExistence type="predicted"/>
<name>A0A290ZEN4_9PSEU</name>
<organism evidence="2 3">
    <name type="scientific">Actinosynnema pretiosum</name>
    <dbReference type="NCBI Taxonomy" id="42197"/>
    <lineage>
        <taxon>Bacteria</taxon>
        <taxon>Bacillati</taxon>
        <taxon>Actinomycetota</taxon>
        <taxon>Actinomycetes</taxon>
        <taxon>Pseudonocardiales</taxon>
        <taxon>Pseudonocardiaceae</taxon>
        <taxon>Actinosynnema</taxon>
    </lineage>
</organism>
<evidence type="ECO:0000256" key="1">
    <source>
        <dbReference type="SAM" id="MobiDB-lite"/>
    </source>
</evidence>
<dbReference type="Proteomes" id="UP000218505">
    <property type="component" value="Chromosome"/>
</dbReference>
<feature type="region of interest" description="Disordered" evidence="1">
    <location>
        <begin position="1"/>
        <end position="27"/>
    </location>
</feature>
<dbReference type="AlphaFoldDB" id="A0A290ZEN4"/>
<keyword evidence="3" id="KW-1185">Reference proteome</keyword>
<protein>
    <submittedName>
        <fullName evidence="2">Uncharacterized protein</fullName>
    </submittedName>
</protein>
<dbReference type="KEGG" id="apre:CNX65_32680"/>
<evidence type="ECO:0000313" key="2">
    <source>
        <dbReference type="EMBL" id="ATE57481.1"/>
    </source>
</evidence>
<dbReference type="EMBL" id="CP023445">
    <property type="protein sequence ID" value="ATE57481.1"/>
    <property type="molecule type" value="Genomic_DNA"/>
</dbReference>
<gene>
    <name evidence="2" type="ORF">CNX65_32680</name>
</gene>